<keyword evidence="9" id="KW-1185">Reference proteome</keyword>
<keyword evidence="5 6" id="KW-0472">Membrane</keyword>
<dbReference type="PANTHER" id="PTHR35007">
    <property type="entry name" value="INTEGRAL MEMBRANE PROTEIN-RELATED"/>
    <property type="match status" value="1"/>
</dbReference>
<organism evidence="8 9">
    <name type="scientific">Comamonas avium</name>
    <dbReference type="NCBI Taxonomy" id="2762231"/>
    <lineage>
        <taxon>Bacteria</taxon>
        <taxon>Pseudomonadati</taxon>
        <taxon>Pseudomonadota</taxon>
        <taxon>Betaproteobacteria</taxon>
        <taxon>Burkholderiales</taxon>
        <taxon>Comamonadaceae</taxon>
        <taxon>Comamonas</taxon>
    </lineage>
</organism>
<evidence type="ECO:0000256" key="3">
    <source>
        <dbReference type="ARBA" id="ARBA00022692"/>
    </source>
</evidence>
<evidence type="ECO:0000259" key="7">
    <source>
        <dbReference type="Pfam" id="PF00482"/>
    </source>
</evidence>
<keyword evidence="3 6" id="KW-0812">Transmembrane</keyword>
<dbReference type="RefSeq" id="WP_191722364.1">
    <property type="nucleotide sequence ID" value="NZ_JACSQK010000003.1"/>
</dbReference>
<dbReference type="InterPro" id="IPR042094">
    <property type="entry name" value="T2SS_GspF_sf"/>
</dbReference>
<dbReference type="Proteomes" id="UP000634919">
    <property type="component" value="Unassembled WGS sequence"/>
</dbReference>
<evidence type="ECO:0000256" key="5">
    <source>
        <dbReference type="ARBA" id="ARBA00023136"/>
    </source>
</evidence>
<feature type="transmembrane region" description="Helical" evidence="6">
    <location>
        <begin position="104"/>
        <end position="125"/>
    </location>
</feature>
<dbReference type="InterPro" id="IPR018076">
    <property type="entry name" value="T2SS_GspF_dom"/>
</dbReference>
<dbReference type="Pfam" id="PF00482">
    <property type="entry name" value="T2SSF"/>
    <property type="match status" value="1"/>
</dbReference>
<dbReference type="Gene3D" id="1.20.81.30">
    <property type="entry name" value="Type II secretion system (T2SS), domain F"/>
    <property type="match status" value="1"/>
</dbReference>
<gene>
    <name evidence="8" type="ORF">H9646_05565</name>
</gene>
<keyword evidence="2" id="KW-1003">Cell membrane</keyword>
<feature type="transmembrane region" description="Helical" evidence="6">
    <location>
        <begin position="276"/>
        <end position="302"/>
    </location>
</feature>
<evidence type="ECO:0000256" key="2">
    <source>
        <dbReference type="ARBA" id="ARBA00022475"/>
    </source>
</evidence>
<protein>
    <submittedName>
        <fullName evidence="8">Type II secretion system F family protein</fullName>
    </submittedName>
</protein>
<evidence type="ECO:0000313" key="9">
    <source>
        <dbReference type="Proteomes" id="UP000634919"/>
    </source>
</evidence>
<sequence length="312" mass="34656">MTMNAQWMGVLGLVLVAAGALLLLSHYGKRGGQRRHMDALLDSQKALAESGLQPERSGHWLERLVQEPAAWLDTRWGRQWVAQEDRALLVQCGYQSSLSRAYFLLARIACSLVFPMVAMLFVPVFEDQGHRLLALFAAAVLGFLVPKWFLRSRAARRCRQATKELPVLVDLLGLLQGAGLGIDQSLHLIAKDFRSVMPVLTGELDMANRLHASGRSREQALIRMSEMFQSDALTDLAALIVQIDKHGGAVQEPLRQFGERLREQRRMRMKEDIGKITVKMTVVMVLTLLPSLLIITAGPGFLSVVRALGGVK</sequence>
<feature type="transmembrane region" description="Helical" evidence="6">
    <location>
        <begin position="6"/>
        <end position="27"/>
    </location>
</feature>
<dbReference type="EMBL" id="JACSQK010000003">
    <property type="protein sequence ID" value="MBD7959940.1"/>
    <property type="molecule type" value="Genomic_DNA"/>
</dbReference>
<evidence type="ECO:0000256" key="1">
    <source>
        <dbReference type="ARBA" id="ARBA00004651"/>
    </source>
</evidence>
<comment type="caution">
    <text evidence="8">The sequence shown here is derived from an EMBL/GenBank/DDBJ whole genome shotgun (WGS) entry which is preliminary data.</text>
</comment>
<evidence type="ECO:0000256" key="6">
    <source>
        <dbReference type="SAM" id="Phobius"/>
    </source>
</evidence>
<reference evidence="8 9" key="1">
    <citation type="submission" date="2020-08" db="EMBL/GenBank/DDBJ databases">
        <title>A Genomic Blueprint of the Chicken Gut Microbiome.</title>
        <authorList>
            <person name="Gilroy R."/>
            <person name="Ravi A."/>
            <person name="Getino M."/>
            <person name="Pursley I."/>
            <person name="Horton D.L."/>
            <person name="Alikhan N.-F."/>
            <person name="Baker D."/>
            <person name="Gharbi K."/>
            <person name="Hall N."/>
            <person name="Watson M."/>
            <person name="Adriaenssens E.M."/>
            <person name="Foster-Nyarko E."/>
            <person name="Jarju S."/>
            <person name="Secka A."/>
            <person name="Antonio M."/>
            <person name="Oren A."/>
            <person name="Chaudhuri R."/>
            <person name="La Ragione R.M."/>
            <person name="Hildebrand F."/>
            <person name="Pallen M.J."/>
        </authorList>
    </citation>
    <scope>NUCLEOTIDE SEQUENCE [LARGE SCALE GENOMIC DNA]</scope>
    <source>
        <strain evidence="8 9">Sa2CVA6</strain>
    </source>
</reference>
<feature type="transmembrane region" description="Helical" evidence="6">
    <location>
        <begin position="131"/>
        <end position="150"/>
    </location>
</feature>
<comment type="subcellular location">
    <subcellularLocation>
        <location evidence="1">Cell membrane</location>
        <topology evidence="1">Multi-pass membrane protein</topology>
    </subcellularLocation>
</comment>
<name>A0ABR8S915_9BURK</name>
<evidence type="ECO:0000256" key="4">
    <source>
        <dbReference type="ARBA" id="ARBA00022989"/>
    </source>
</evidence>
<proteinExistence type="predicted"/>
<dbReference type="PANTHER" id="PTHR35007:SF2">
    <property type="entry name" value="PILUS ASSEMBLE PROTEIN"/>
    <property type="match status" value="1"/>
</dbReference>
<keyword evidence="4 6" id="KW-1133">Transmembrane helix</keyword>
<accession>A0ABR8S915</accession>
<evidence type="ECO:0000313" key="8">
    <source>
        <dbReference type="EMBL" id="MBD7959940.1"/>
    </source>
</evidence>
<feature type="domain" description="Type II secretion system protein GspF" evidence="7">
    <location>
        <begin position="169"/>
        <end position="295"/>
    </location>
</feature>